<evidence type="ECO:0000256" key="4">
    <source>
        <dbReference type="ARBA" id="ARBA00022692"/>
    </source>
</evidence>
<evidence type="ECO:0000256" key="5">
    <source>
        <dbReference type="ARBA" id="ARBA00022989"/>
    </source>
</evidence>
<name>A0A6L5GPV8_9FIRM</name>
<protein>
    <submittedName>
        <fullName evidence="9">Sugar transferase</fullName>
    </submittedName>
</protein>
<keyword evidence="3 9" id="KW-0808">Transferase</keyword>
<gene>
    <name evidence="9" type="ORF">FRC53_00875</name>
</gene>
<accession>A0A6L5GPV8</accession>
<feature type="transmembrane region" description="Helical" evidence="7">
    <location>
        <begin position="21"/>
        <end position="40"/>
    </location>
</feature>
<dbReference type="EMBL" id="VOGB01000003">
    <property type="protein sequence ID" value="MQM71996.1"/>
    <property type="molecule type" value="Genomic_DNA"/>
</dbReference>
<comment type="similarity">
    <text evidence="2">Belongs to the bacterial sugar transferase family.</text>
</comment>
<feature type="transmembrane region" description="Helical" evidence="7">
    <location>
        <begin position="52"/>
        <end position="72"/>
    </location>
</feature>
<evidence type="ECO:0000259" key="8">
    <source>
        <dbReference type="Pfam" id="PF02397"/>
    </source>
</evidence>
<evidence type="ECO:0000313" key="10">
    <source>
        <dbReference type="Proteomes" id="UP000473648"/>
    </source>
</evidence>
<evidence type="ECO:0000256" key="7">
    <source>
        <dbReference type="SAM" id="Phobius"/>
    </source>
</evidence>
<dbReference type="NCBIfam" id="TIGR03025">
    <property type="entry name" value="EPS_sugtrans"/>
    <property type="match status" value="1"/>
</dbReference>
<evidence type="ECO:0000313" key="9">
    <source>
        <dbReference type="EMBL" id="MQM71996.1"/>
    </source>
</evidence>
<evidence type="ECO:0000256" key="3">
    <source>
        <dbReference type="ARBA" id="ARBA00022679"/>
    </source>
</evidence>
<feature type="transmembrane region" description="Helical" evidence="7">
    <location>
        <begin position="263"/>
        <end position="284"/>
    </location>
</feature>
<dbReference type="InterPro" id="IPR003362">
    <property type="entry name" value="Bact_transf"/>
</dbReference>
<feature type="transmembrane region" description="Helical" evidence="7">
    <location>
        <begin position="84"/>
        <end position="107"/>
    </location>
</feature>
<dbReference type="InterPro" id="IPR017475">
    <property type="entry name" value="EPS_sugar_tfrase"/>
</dbReference>
<feature type="transmembrane region" description="Helical" evidence="7">
    <location>
        <begin position="113"/>
        <end position="133"/>
    </location>
</feature>
<dbReference type="Pfam" id="PF02397">
    <property type="entry name" value="Bac_transf"/>
    <property type="match status" value="1"/>
</dbReference>
<dbReference type="Proteomes" id="UP000473648">
    <property type="component" value="Unassembled WGS sequence"/>
</dbReference>
<proteinExistence type="inferred from homology"/>
<dbReference type="GO" id="GO:0016780">
    <property type="term" value="F:phosphotransferase activity, for other substituted phosphate groups"/>
    <property type="evidence" value="ECO:0007669"/>
    <property type="project" value="TreeGrafter"/>
</dbReference>
<keyword evidence="4 7" id="KW-0812">Transmembrane</keyword>
<dbReference type="GO" id="GO:0016020">
    <property type="term" value="C:membrane"/>
    <property type="evidence" value="ECO:0007669"/>
    <property type="project" value="UniProtKB-SubCell"/>
</dbReference>
<keyword evidence="6 7" id="KW-0472">Membrane</keyword>
<dbReference type="AlphaFoldDB" id="A0A6L5GPV8"/>
<evidence type="ECO:0000256" key="2">
    <source>
        <dbReference type="ARBA" id="ARBA00006464"/>
    </source>
</evidence>
<comment type="subcellular location">
    <subcellularLocation>
        <location evidence="1">Membrane</location>
        <topology evidence="1">Multi-pass membrane protein</topology>
    </subcellularLocation>
</comment>
<keyword evidence="10" id="KW-1185">Reference proteome</keyword>
<evidence type="ECO:0000256" key="1">
    <source>
        <dbReference type="ARBA" id="ARBA00004141"/>
    </source>
</evidence>
<dbReference type="PANTHER" id="PTHR30576:SF0">
    <property type="entry name" value="UNDECAPRENYL-PHOSPHATE N-ACETYLGALACTOSAMINYL 1-PHOSPHATE TRANSFERASE-RELATED"/>
    <property type="match status" value="1"/>
</dbReference>
<sequence>MDPISRSQRKLAHDIKLRTLKIVNVLLMTAAFAVVWMVFLQSHIASPYYNKGNWLVIFIYLLLYAILGRTYDAFLVSYNRISDMIYSQCLAALIADFFLYILTWLLAKHLPNVLFFLMAFGVQILISILWSSLAHRWYFKTFPPKRTFVVWDMRKGMTDLIHEYGMNQKFNVVGNCRASECIEHLDCLEGMEAVFLTGVHSHDRNIIIKYCVEHHIASFMIPRIGDVMMSGAKRMHMFHLPILRLERYRPVPEYLFLKRLFDIVFALIGLIITSPVMLVVAILIKKYDGGPVFYRQCRLTKDGKAFDVLKFRSMRVDAEKDGVARLSTGEADPRITPIGRSIRKVRIDELPQFINILKGDMSFVGPRPERPEIAKQYEKELPEFRLRLQAKCGLTGYAQVFGKYNTTPYDKLQLDLMYIAHPSLAQDMQIIFATIKILFMKESTEGIEEGQTTASQEKEIEKNI</sequence>
<keyword evidence="5 7" id="KW-1133">Transmembrane helix</keyword>
<feature type="domain" description="Bacterial sugar transferase" evidence="8">
    <location>
        <begin position="258"/>
        <end position="439"/>
    </location>
</feature>
<comment type="caution">
    <text evidence="9">The sequence shown here is derived from an EMBL/GenBank/DDBJ whole genome shotgun (WGS) entry which is preliminary data.</text>
</comment>
<organism evidence="9 10">
    <name type="scientific">Candidatus Pseudoramibacter fermentans</name>
    <dbReference type="NCBI Taxonomy" id="2594427"/>
    <lineage>
        <taxon>Bacteria</taxon>
        <taxon>Bacillati</taxon>
        <taxon>Bacillota</taxon>
        <taxon>Clostridia</taxon>
        <taxon>Eubacteriales</taxon>
        <taxon>Eubacteriaceae</taxon>
        <taxon>Pseudoramibacter</taxon>
    </lineage>
</organism>
<dbReference type="PANTHER" id="PTHR30576">
    <property type="entry name" value="COLANIC BIOSYNTHESIS UDP-GLUCOSE LIPID CARRIER TRANSFERASE"/>
    <property type="match status" value="1"/>
</dbReference>
<reference evidence="9" key="1">
    <citation type="journal article" date="2020" name="Appl. Environ. Microbiol.">
        <title>Medium-Chain Fatty Acid Synthesis by 'Candidatus Weimeria bifida' gen. nov., sp. nov., and 'Candidatus Pseudoramibacter fermentans' sp. nov.</title>
        <authorList>
            <person name="Scarborough M.J."/>
            <person name="Myers K.S."/>
            <person name="Donohue T.J."/>
            <person name="Noguera D.R."/>
        </authorList>
    </citation>
    <scope>NUCLEOTIDE SEQUENCE</scope>
    <source>
        <strain evidence="9">EUB1.1</strain>
    </source>
</reference>
<evidence type="ECO:0000256" key="6">
    <source>
        <dbReference type="ARBA" id="ARBA00023136"/>
    </source>
</evidence>